<proteinExistence type="predicted"/>
<feature type="chain" id="PRO_5034393610" description="Cutinase" evidence="3">
    <location>
        <begin position="19"/>
        <end position="241"/>
    </location>
</feature>
<dbReference type="GO" id="GO:0052689">
    <property type="term" value="F:carboxylic ester hydrolase activity"/>
    <property type="evidence" value="ECO:0007669"/>
    <property type="project" value="UniProtKB-ARBA"/>
</dbReference>
<dbReference type="SMART" id="SM01110">
    <property type="entry name" value="Cutinase"/>
    <property type="match status" value="1"/>
</dbReference>
<evidence type="ECO:0008006" key="6">
    <source>
        <dbReference type="Google" id="ProtNLM"/>
    </source>
</evidence>
<protein>
    <recommendedName>
        <fullName evidence="6">Cutinase</fullName>
    </recommendedName>
</protein>
<feature type="signal peptide" evidence="3">
    <location>
        <begin position="1"/>
        <end position="18"/>
    </location>
</feature>
<evidence type="ECO:0000256" key="3">
    <source>
        <dbReference type="SAM" id="SignalP"/>
    </source>
</evidence>
<evidence type="ECO:0000256" key="1">
    <source>
        <dbReference type="ARBA" id="ARBA00022801"/>
    </source>
</evidence>
<dbReference type="InterPro" id="IPR000675">
    <property type="entry name" value="Cutinase/axe"/>
</dbReference>
<dbReference type="PANTHER" id="PTHR33630:SF9">
    <property type="entry name" value="CUTINASE 4"/>
    <property type="match status" value="1"/>
</dbReference>
<gene>
    <name evidence="4" type="ORF">RDB_LOCUS90547</name>
</gene>
<keyword evidence="2" id="KW-1015">Disulfide bond</keyword>
<keyword evidence="3" id="KW-0732">Signal</keyword>
<dbReference type="Pfam" id="PF01083">
    <property type="entry name" value="Cutinase"/>
    <property type="match status" value="1"/>
</dbReference>
<evidence type="ECO:0000256" key="2">
    <source>
        <dbReference type="ARBA" id="ARBA00023157"/>
    </source>
</evidence>
<reference evidence="4" key="1">
    <citation type="submission" date="2021-01" db="EMBL/GenBank/DDBJ databases">
        <authorList>
            <person name="Kaushik A."/>
        </authorList>
    </citation>
    <scope>NUCLEOTIDE SEQUENCE</scope>
    <source>
        <strain evidence="4">AG5</strain>
    </source>
</reference>
<dbReference type="EMBL" id="CAJNJQ010001867">
    <property type="protein sequence ID" value="CAE7153066.1"/>
    <property type="molecule type" value="Genomic_DNA"/>
</dbReference>
<name>A0A8H3E2V5_9AGAM</name>
<comment type="caution">
    <text evidence="4">The sequence shown here is derived from an EMBL/GenBank/DDBJ whole genome shotgun (WGS) entry which is preliminary data.</text>
</comment>
<evidence type="ECO:0000313" key="5">
    <source>
        <dbReference type="Proteomes" id="UP000663827"/>
    </source>
</evidence>
<dbReference type="PANTHER" id="PTHR33630">
    <property type="entry name" value="CUTINASE RV1984C-RELATED-RELATED"/>
    <property type="match status" value="1"/>
</dbReference>
<organism evidence="4 5">
    <name type="scientific">Rhizoctonia solani</name>
    <dbReference type="NCBI Taxonomy" id="456999"/>
    <lineage>
        <taxon>Eukaryota</taxon>
        <taxon>Fungi</taxon>
        <taxon>Dikarya</taxon>
        <taxon>Basidiomycota</taxon>
        <taxon>Agaricomycotina</taxon>
        <taxon>Agaricomycetes</taxon>
        <taxon>Cantharellales</taxon>
        <taxon>Ceratobasidiaceae</taxon>
        <taxon>Rhizoctonia</taxon>
    </lineage>
</organism>
<accession>A0A8H3E2V5</accession>
<evidence type="ECO:0000313" key="4">
    <source>
        <dbReference type="EMBL" id="CAE7153066.1"/>
    </source>
</evidence>
<sequence length="241" mass="26385">MLLSIFMGPLFLATVSMTRSISRPKKVVPKPIPCSPLQLVFLVGATELKRPGNVGGPLTKDLATSLPGYRINHINATCSNASTRTTTYSVPYDNRFRFKTSVTEGAEMTVKYIVEQAARCPHQLFVLGGYSKGGMVIHSMNLPKSVIDRVIAIVVFGDPFYEIPTLWPIDFPAVNLNPRAGLNSSDNVISFCNKGDVVCQHSGVNFFPHWTYGRDGSTVIAATFIKKRMKMKQSVASPIAS</sequence>
<keyword evidence="1" id="KW-0378">Hydrolase</keyword>
<dbReference type="Gene3D" id="3.40.50.1820">
    <property type="entry name" value="alpha/beta hydrolase"/>
    <property type="match status" value="1"/>
</dbReference>
<dbReference type="InterPro" id="IPR029058">
    <property type="entry name" value="AB_hydrolase_fold"/>
</dbReference>
<dbReference type="AlphaFoldDB" id="A0A8H3E2V5"/>
<dbReference type="Proteomes" id="UP000663827">
    <property type="component" value="Unassembled WGS sequence"/>
</dbReference>
<dbReference type="SUPFAM" id="SSF53474">
    <property type="entry name" value="alpha/beta-Hydrolases"/>
    <property type="match status" value="1"/>
</dbReference>